<sequence length="452" mass="45305">MAIGDWRLAVAGSGILIQETGLDAAGEQMVGYSCSDVHGFTDGSACETVWPSKTIDVAVLFVDVSGSTQLYDMLGDEFAKRIIDKFINLMTSGAQNQVFLDGALNNLSRIRLASDDTTLRLQGDTTIENASGGVLNVVSDGTLMIGSDDGGVELNGAASLLADEIHIGGHQRDTYRFGGLIATPIGDSPALILSSVESSIQGVSGLASALHLNAETVELGNVANDVVILTGGTDASNAIRIGSLDDTGFAVPDVSVVIAGNVAIDTTLNDTGGDDLQIVSAGLISAIDDGVHNLTINTGVGDVTLGDVGGPQLLSNLSVATTGDIEAASLALSVNTIDLSSSAGNVLVTGDVSDIMGDVRINATLGDVTLSGSEAAQGAVELSAGGLVSLLGSNVEAISGDASIEGGGTTEESGVTSVFSTSAGQGLLFGAAGSVNVTQIDAASDISLVSCR</sequence>
<comment type="caution">
    <text evidence="1">The sequence shown here is derived from an EMBL/GenBank/DDBJ whole genome shotgun (WGS) entry which is preliminary data.</text>
</comment>
<gene>
    <name evidence="1" type="ORF">CNE99_09805</name>
</gene>
<accession>A0A2A5WIX3</accession>
<reference evidence="1 2" key="1">
    <citation type="submission" date="2017-08" db="EMBL/GenBank/DDBJ databases">
        <title>Fine stratification of microbial communities through a metagenomic profile of the photic zone.</title>
        <authorList>
            <person name="Haro-Moreno J.M."/>
            <person name="Lopez-Perez M."/>
            <person name="De La Torre J."/>
            <person name="Picazo A."/>
            <person name="Camacho A."/>
            <person name="Rodriguez-Valera F."/>
        </authorList>
    </citation>
    <scope>NUCLEOTIDE SEQUENCE [LARGE SCALE GENOMIC DNA]</scope>
    <source>
        <strain evidence="1">MED-G24</strain>
    </source>
</reference>
<dbReference type="AlphaFoldDB" id="A0A2A5WIX3"/>
<dbReference type="EMBL" id="NTKD01000069">
    <property type="protein sequence ID" value="PDH36381.1"/>
    <property type="molecule type" value="Genomic_DNA"/>
</dbReference>
<dbReference type="Proteomes" id="UP000219327">
    <property type="component" value="Unassembled WGS sequence"/>
</dbReference>
<organism evidence="1 2">
    <name type="scientific">OM182 bacterium MED-G24</name>
    <dbReference type="NCBI Taxonomy" id="1986255"/>
    <lineage>
        <taxon>Bacteria</taxon>
        <taxon>Pseudomonadati</taxon>
        <taxon>Pseudomonadota</taxon>
        <taxon>Gammaproteobacteria</taxon>
        <taxon>OMG group</taxon>
        <taxon>OM182 clade</taxon>
    </lineage>
</organism>
<evidence type="ECO:0000313" key="1">
    <source>
        <dbReference type="EMBL" id="PDH36381.1"/>
    </source>
</evidence>
<protein>
    <submittedName>
        <fullName evidence="1">Uncharacterized protein</fullName>
    </submittedName>
</protein>
<evidence type="ECO:0000313" key="2">
    <source>
        <dbReference type="Proteomes" id="UP000219327"/>
    </source>
</evidence>
<name>A0A2A5WIX3_9GAMM</name>
<proteinExistence type="predicted"/>